<dbReference type="EMBL" id="ASGP02000008">
    <property type="protein sequence ID" value="KAH9493450.1"/>
    <property type="molecule type" value="Genomic_DNA"/>
</dbReference>
<protein>
    <submittedName>
        <fullName evidence="2">Uncharacterized protein</fullName>
    </submittedName>
</protein>
<keyword evidence="3" id="KW-1185">Reference proteome</keyword>
<organism evidence="2 3">
    <name type="scientific">Dermatophagoides farinae</name>
    <name type="common">American house dust mite</name>
    <dbReference type="NCBI Taxonomy" id="6954"/>
    <lineage>
        <taxon>Eukaryota</taxon>
        <taxon>Metazoa</taxon>
        <taxon>Ecdysozoa</taxon>
        <taxon>Arthropoda</taxon>
        <taxon>Chelicerata</taxon>
        <taxon>Arachnida</taxon>
        <taxon>Acari</taxon>
        <taxon>Acariformes</taxon>
        <taxon>Sarcoptiformes</taxon>
        <taxon>Astigmata</taxon>
        <taxon>Psoroptidia</taxon>
        <taxon>Analgoidea</taxon>
        <taxon>Pyroglyphidae</taxon>
        <taxon>Dermatophagoidinae</taxon>
        <taxon>Dermatophagoides</taxon>
    </lineage>
</organism>
<keyword evidence="1" id="KW-1133">Transmembrane helix</keyword>
<evidence type="ECO:0000313" key="3">
    <source>
        <dbReference type="Proteomes" id="UP000790347"/>
    </source>
</evidence>
<reference evidence="2" key="1">
    <citation type="submission" date="2013-05" db="EMBL/GenBank/DDBJ databases">
        <authorList>
            <person name="Yim A.K.Y."/>
            <person name="Chan T.F."/>
            <person name="Ji K.M."/>
            <person name="Liu X.Y."/>
            <person name="Zhou J.W."/>
            <person name="Li R.Q."/>
            <person name="Yang K.Y."/>
            <person name="Li J."/>
            <person name="Li M."/>
            <person name="Law P.T.W."/>
            <person name="Wu Y.L."/>
            <person name="Cai Z.L."/>
            <person name="Qin H."/>
            <person name="Bao Y."/>
            <person name="Leung R.K.K."/>
            <person name="Ng P.K.S."/>
            <person name="Zou J."/>
            <person name="Zhong X.J."/>
            <person name="Ran P.X."/>
            <person name="Zhong N.S."/>
            <person name="Liu Z.G."/>
            <person name="Tsui S.K.W."/>
        </authorList>
    </citation>
    <scope>NUCLEOTIDE SEQUENCE</scope>
    <source>
        <strain evidence="2">Derf</strain>
        <tissue evidence="2">Whole organism</tissue>
    </source>
</reference>
<evidence type="ECO:0000256" key="1">
    <source>
        <dbReference type="SAM" id="Phobius"/>
    </source>
</evidence>
<dbReference type="AlphaFoldDB" id="A0A922KWE6"/>
<accession>A0A922KWE6</accession>
<reference evidence="2" key="2">
    <citation type="journal article" date="2022" name="Res Sq">
        <title>Comparative Genomics Reveals Insights into the Divergent Evolution of Astigmatic Mites and Household Pest Adaptations.</title>
        <authorList>
            <person name="Xiong Q."/>
            <person name="Wan A.T.-Y."/>
            <person name="Liu X.-Y."/>
            <person name="Fung C.S.-H."/>
            <person name="Xiao X."/>
            <person name="Malainual N."/>
            <person name="Hou J."/>
            <person name="Wang L."/>
            <person name="Wang M."/>
            <person name="Yang K."/>
            <person name="Cui Y."/>
            <person name="Leung E."/>
            <person name="Nong W."/>
            <person name="Shin S.-K."/>
            <person name="Au S."/>
            <person name="Jeong K.Y."/>
            <person name="Chew F.T."/>
            <person name="Hui J."/>
            <person name="Leung T.F."/>
            <person name="Tungtrongchitr A."/>
            <person name="Zhong N."/>
            <person name="Liu Z."/>
            <person name="Tsui S."/>
        </authorList>
    </citation>
    <scope>NUCLEOTIDE SEQUENCE</scope>
    <source>
        <strain evidence="2">Derf</strain>
        <tissue evidence="2">Whole organism</tissue>
    </source>
</reference>
<name>A0A922KWE6_DERFA</name>
<sequence length="63" mass="7498">MFVWLKTKNSILITPDSIDSDFYSIRSLILHSINEILYLYLMLINCILQNNNEAIMMIIDIYR</sequence>
<keyword evidence="1" id="KW-0472">Membrane</keyword>
<comment type="caution">
    <text evidence="2">The sequence shown here is derived from an EMBL/GenBank/DDBJ whole genome shotgun (WGS) entry which is preliminary data.</text>
</comment>
<feature type="transmembrane region" description="Helical" evidence="1">
    <location>
        <begin position="28"/>
        <end position="48"/>
    </location>
</feature>
<proteinExistence type="predicted"/>
<gene>
    <name evidence="2" type="ORF">DERF_014194</name>
</gene>
<evidence type="ECO:0000313" key="2">
    <source>
        <dbReference type="EMBL" id="KAH9493450.1"/>
    </source>
</evidence>
<keyword evidence="1" id="KW-0812">Transmembrane</keyword>
<dbReference type="Proteomes" id="UP000790347">
    <property type="component" value="Unassembled WGS sequence"/>
</dbReference>